<dbReference type="InterPro" id="IPR007324">
    <property type="entry name" value="Sugar-bd_dom_put"/>
</dbReference>
<evidence type="ECO:0000256" key="4">
    <source>
        <dbReference type="ARBA" id="ARBA00023163"/>
    </source>
</evidence>
<evidence type="ECO:0000259" key="5">
    <source>
        <dbReference type="Pfam" id="PF04198"/>
    </source>
</evidence>
<organism evidence="6 7">
    <name type="scientific">Pseudocitrobacter corydidari</name>
    <dbReference type="NCBI Taxonomy" id="2891570"/>
    <lineage>
        <taxon>Bacteria</taxon>
        <taxon>Pseudomonadati</taxon>
        <taxon>Pseudomonadota</taxon>
        <taxon>Gammaproteobacteria</taxon>
        <taxon>Enterobacterales</taxon>
        <taxon>Enterobacteriaceae</taxon>
        <taxon>Pseudocitrobacter</taxon>
    </lineage>
</organism>
<dbReference type="Gene3D" id="3.40.50.1360">
    <property type="match status" value="1"/>
</dbReference>
<name>A0ABY3S862_9ENTR</name>
<evidence type="ECO:0000256" key="3">
    <source>
        <dbReference type="ARBA" id="ARBA00023125"/>
    </source>
</evidence>
<protein>
    <submittedName>
        <fullName evidence="6">Sorbitol operon regulator</fullName>
    </submittedName>
</protein>
<feature type="domain" description="Sugar-binding" evidence="5">
    <location>
        <begin position="115"/>
        <end position="362"/>
    </location>
</feature>
<evidence type="ECO:0000313" key="7">
    <source>
        <dbReference type="Proteomes" id="UP001199659"/>
    </source>
</evidence>
<dbReference type="Pfam" id="PF04198">
    <property type="entry name" value="Sugar-bind"/>
    <property type="match status" value="1"/>
</dbReference>
<evidence type="ECO:0000256" key="2">
    <source>
        <dbReference type="ARBA" id="ARBA00023015"/>
    </source>
</evidence>
<dbReference type="Gene3D" id="1.10.10.10">
    <property type="entry name" value="Winged helix-like DNA-binding domain superfamily/Winged helix DNA-binding domain"/>
    <property type="match status" value="1"/>
</dbReference>
<keyword evidence="2" id="KW-0805">Transcription regulation</keyword>
<dbReference type="InterPro" id="IPR037171">
    <property type="entry name" value="NagB/RpiA_transferase-like"/>
</dbReference>
<dbReference type="SUPFAM" id="SSF100950">
    <property type="entry name" value="NagB/RpiA/CoA transferase-like"/>
    <property type="match status" value="1"/>
</dbReference>
<dbReference type="PANTHER" id="PTHR34294:SF1">
    <property type="entry name" value="TRANSCRIPTIONAL REGULATOR LSRR"/>
    <property type="match status" value="1"/>
</dbReference>
<dbReference type="InterPro" id="IPR036388">
    <property type="entry name" value="WH-like_DNA-bd_sf"/>
</dbReference>
<proteinExistence type="inferred from homology"/>
<comment type="similarity">
    <text evidence="1">Belongs to the SorC transcriptional regulatory family.</text>
</comment>
<dbReference type="PANTHER" id="PTHR34294">
    <property type="entry name" value="TRANSCRIPTIONAL REGULATOR-RELATED"/>
    <property type="match status" value="1"/>
</dbReference>
<keyword evidence="4" id="KW-0804">Transcription</keyword>
<sequence>MQRIGKSEILRITYERINVYSYEIRTCFSGSVGTHLTSHGKSMTKTDKHNRWLNADPRIIYSLVVRRYFAEMKTKIEIAEEIGVSRFKVARLIDEAIEKEYVKFIFPKQQALDEEIAQKLCTKYQLKSAVVLSVSESWSGQDELNEKLGGITASFLSETLKEGMKVGIAWGKVLSQTVSQLTSLPPLDVIQLSGVHPGIEFSQGPIDIIHKIAAISQGKAHPMYVPMWVEDESLANKLAQDPAVVDTRQYYPQLDVVITGIGAWKSGSSSLCKIFPESWCETLYKQDIAADICITLVNSKGDVLSSPMNRLGLGITADQLRKTKTVIGVAGGEEKYDGIVASLRSGLLNVLITDFDTAIKLLD</sequence>
<evidence type="ECO:0000313" key="6">
    <source>
        <dbReference type="EMBL" id="UGS41860.1"/>
    </source>
</evidence>
<reference evidence="6 7" key="1">
    <citation type="journal article" date="2022" name="Int. J. Syst. Evol. Microbiol.">
        <title>Pseudocitrobacter corydidari sp. nov., isolated from the Asian emerald cockroach Corydidarum magnifica.</title>
        <authorList>
            <person name="Guzman J."/>
            <person name="Poehlein A."/>
            <person name="Glaeser S.P."/>
            <person name="Schwengers O."/>
            <person name="Blom J."/>
            <person name="Hollensteiner J."/>
            <person name="Kampfer P."/>
            <person name="Vilcinskas A."/>
        </authorList>
    </citation>
    <scope>NUCLEOTIDE SEQUENCE [LARGE SCALE GENOMIC DNA]</scope>
    <source>
        <strain evidence="6">G163CM</strain>
    </source>
</reference>
<accession>A0ABY3S862</accession>
<dbReference type="InterPro" id="IPR051054">
    <property type="entry name" value="SorC_transcr_regulators"/>
</dbReference>
<gene>
    <name evidence="6" type="primary">sorC_1</name>
    <name evidence="6" type="ORF">G163CM_25770</name>
</gene>
<keyword evidence="3" id="KW-0238">DNA-binding</keyword>
<dbReference type="Proteomes" id="UP001199659">
    <property type="component" value="Chromosome"/>
</dbReference>
<keyword evidence="7" id="KW-1185">Reference proteome</keyword>
<dbReference type="EMBL" id="CP087880">
    <property type="protein sequence ID" value="UGS41860.1"/>
    <property type="molecule type" value="Genomic_DNA"/>
</dbReference>
<evidence type="ECO:0000256" key="1">
    <source>
        <dbReference type="ARBA" id="ARBA00010466"/>
    </source>
</evidence>